<dbReference type="RefSeq" id="WP_103662100.1">
    <property type="nucleotide sequence ID" value="NZ_ML136890.1"/>
</dbReference>
<evidence type="ECO:0000313" key="3">
    <source>
        <dbReference type="Proteomes" id="UP000288291"/>
    </source>
</evidence>
<dbReference type="AlphaFoldDB" id="A0A437STT6"/>
<reference evidence="2 3" key="1">
    <citation type="submission" date="2018-12" db="EMBL/GenBank/DDBJ databases">
        <authorList>
            <person name="Meng J."/>
        </authorList>
    </citation>
    <scope>NUCLEOTIDE SEQUENCE [LARGE SCALE GENOMIC DNA]</scope>
    <source>
        <strain evidence="2 3">HT111-2</strain>
    </source>
</reference>
<organism evidence="2 3">
    <name type="scientific">Lactobacillus xujianguonis</name>
    <dbReference type="NCBI Taxonomy" id="2495899"/>
    <lineage>
        <taxon>Bacteria</taxon>
        <taxon>Bacillati</taxon>
        <taxon>Bacillota</taxon>
        <taxon>Bacilli</taxon>
        <taxon>Lactobacillales</taxon>
        <taxon>Lactobacillaceae</taxon>
        <taxon>Lactobacillus</taxon>
    </lineage>
</organism>
<gene>
    <name evidence="2" type="ORF">EJK17_08235</name>
</gene>
<proteinExistence type="predicted"/>
<sequence length="71" mass="7229">MEILAKSTLREVIGGVSRRNKVKHCGMDILKGAKTGATIFAPLGVGGVVGGANAGLIVGSGFCVGYLLKNR</sequence>
<feature type="transmembrane region" description="Helical" evidence="1">
    <location>
        <begin position="39"/>
        <end position="68"/>
    </location>
</feature>
<keyword evidence="1" id="KW-0472">Membrane</keyword>
<protein>
    <submittedName>
        <fullName evidence="2">Uncharacterized protein</fullName>
    </submittedName>
</protein>
<keyword evidence="3" id="KW-1185">Reference proteome</keyword>
<dbReference type="Proteomes" id="UP000288291">
    <property type="component" value="Unassembled WGS sequence"/>
</dbReference>
<keyword evidence="1" id="KW-0812">Transmembrane</keyword>
<keyword evidence="1" id="KW-1133">Transmembrane helix</keyword>
<evidence type="ECO:0000256" key="1">
    <source>
        <dbReference type="SAM" id="Phobius"/>
    </source>
</evidence>
<dbReference type="EMBL" id="RXIA01000022">
    <property type="protein sequence ID" value="RVU70351.1"/>
    <property type="molecule type" value="Genomic_DNA"/>
</dbReference>
<comment type="caution">
    <text evidence="2">The sequence shown here is derived from an EMBL/GenBank/DDBJ whole genome shotgun (WGS) entry which is preliminary data.</text>
</comment>
<accession>A0A437STT6</accession>
<evidence type="ECO:0000313" key="2">
    <source>
        <dbReference type="EMBL" id="RVU70351.1"/>
    </source>
</evidence>
<name>A0A437STT6_9LACO</name>